<feature type="compositionally biased region" description="Polar residues" evidence="1">
    <location>
        <begin position="529"/>
        <end position="564"/>
    </location>
</feature>
<dbReference type="AlphaFoldDB" id="K5WK48"/>
<feature type="compositionally biased region" description="Low complexity" evidence="1">
    <location>
        <begin position="92"/>
        <end position="114"/>
    </location>
</feature>
<feature type="compositionally biased region" description="Polar residues" evidence="1">
    <location>
        <begin position="453"/>
        <end position="470"/>
    </location>
</feature>
<feature type="compositionally biased region" description="Polar residues" evidence="1">
    <location>
        <begin position="328"/>
        <end position="337"/>
    </location>
</feature>
<dbReference type="GeneID" id="18912379"/>
<evidence type="ECO:0000313" key="2">
    <source>
        <dbReference type="EMBL" id="EKM59519.1"/>
    </source>
</evidence>
<evidence type="ECO:0000256" key="1">
    <source>
        <dbReference type="SAM" id="MobiDB-lite"/>
    </source>
</evidence>
<gene>
    <name evidence="2" type="ORF">PHACADRAFT_205736</name>
</gene>
<dbReference type="KEGG" id="pco:PHACADRAFT_205736"/>
<protein>
    <submittedName>
        <fullName evidence="2">Uncharacterized protein</fullName>
    </submittedName>
</protein>
<reference evidence="2 3" key="1">
    <citation type="journal article" date="2012" name="BMC Genomics">
        <title>Comparative genomics of the white-rot fungi, Phanerochaete carnosa and P. chrysosporium, to elucidate the genetic basis of the distinct wood types they colonize.</title>
        <authorList>
            <person name="Suzuki H."/>
            <person name="MacDonald J."/>
            <person name="Syed K."/>
            <person name="Salamov A."/>
            <person name="Hori C."/>
            <person name="Aerts A."/>
            <person name="Henrissat B."/>
            <person name="Wiebenga A."/>
            <person name="vanKuyk P.A."/>
            <person name="Barry K."/>
            <person name="Lindquist E."/>
            <person name="LaButti K."/>
            <person name="Lapidus A."/>
            <person name="Lucas S."/>
            <person name="Coutinho P."/>
            <person name="Gong Y."/>
            <person name="Samejima M."/>
            <person name="Mahadevan R."/>
            <person name="Abou-Zaid M."/>
            <person name="de Vries R.P."/>
            <person name="Igarashi K."/>
            <person name="Yadav J.S."/>
            <person name="Grigoriev I.V."/>
            <person name="Master E.R."/>
        </authorList>
    </citation>
    <scope>NUCLEOTIDE SEQUENCE [LARGE SCALE GENOMIC DNA]</scope>
    <source>
        <strain evidence="2 3">HHB-10118-sp</strain>
    </source>
</reference>
<feature type="region of interest" description="Disordered" evidence="1">
    <location>
        <begin position="453"/>
        <end position="506"/>
    </location>
</feature>
<keyword evidence="3" id="KW-1185">Reference proteome</keyword>
<dbReference type="Proteomes" id="UP000008370">
    <property type="component" value="Unassembled WGS sequence"/>
</dbReference>
<name>K5WK48_PHACS</name>
<feature type="compositionally biased region" description="Low complexity" evidence="1">
    <location>
        <begin position="482"/>
        <end position="501"/>
    </location>
</feature>
<feature type="region of interest" description="Disordered" evidence="1">
    <location>
        <begin position="92"/>
        <end position="343"/>
    </location>
</feature>
<feature type="compositionally biased region" description="Low complexity" evidence="1">
    <location>
        <begin position="318"/>
        <end position="327"/>
    </location>
</feature>
<feature type="region of interest" description="Disordered" evidence="1">
    <location>
        <begin position="56"/>
        <end position="75"/>
    </location>
</feature>
<dbReference type="OrthoDB" id="2797886at2759"/>
<dbReference type="InParanoid" id="K5WK48"/>
<dbReference type="RefSeq" id="XP_007392078.1">
    <property type="nucleotide sequence ID" value="XM_007392016.1"/>
</dbReference>
<dbReference type="HOGENOM" id="CLU_537594_0_0_1"/>
<sequence>MVAVPGGDTLLPSNPPQRTQVAICMADHEELDTPASPPPPAYEFCQQEFDQKVSHALEASEAELRRESTEEESDWEVWDEAAFAAAVARLALSDSSPGAGSSSSHPRSPPADASVSSSNTALRQGQTQIPSPGNGKAKSDGREDDVGACAEDAFGPARGSVQPLRIVKKAASTTQSGSTKEKERPSWFEEAQLDPGPPQNAPAPQPTASFRAEVHRSDSIISRSDTPPPVFTAIGPSLDGPPYEGPSVILTYVPGDSRPASPLHSPLPTQASFTGMPFAHPQSGSAGRRTLPQPPRSFSPQAIQPRTTHESLPPPRRPMLSSGSPRPNSSYHSQSPHSGPRVAFDPRMAYASAKSSPFHIQHDPLPAKVDAAALYRQVSSFIMLCMKINCLCAALLFPLFTPRLRWLERRQVPIRMSLLDVYAVNSRSRICSSLPLGSNISGSIYSNNLASHPQSSYHLPQTQPAPSRSLGNFYAPSRENMSSPAPSIASHHSSSSHYSPHQTMGRHEYQRVYQPALTAHRPGAAYPPTSYQAAPSHQRPTTHPVTASAYRSTTYQDTYQPTSY</sequence>
<organism evidence="2 3">
    <name type="scientific">Phanerochaete carnosa (strain HHB-10118-sp)</name>
    <name type="common">White-rot fungus</name>
    <name type="synonym">Peniophora carnosa</name>
    <dbReference type="NCBI Taxonomy" id="650164"/>
    <lineage>
        <taxon>Eukaryota</taxon>
        <taxon>Fungi</taxon>
        <taxon>Dikarya</taxon>
        <taxon>Basidiomycota</taxon>
        <taxon>Agaricomycotina</taxon>
        <taxon>Agaricomycetes</taxon>
        <taxon>Polyporales</taxon>
        <taxon>Phanerochaetaceae</taxon>
        <taxon>Phanerochaete</taxon>
    </lineage>
</organism>
<feature type="compositionally biased region" description="Pro residues" evidence="1">
    <location>
        <begin position="195"/>
        <end position="205"/>
    </location>
</feature>
<proteinExistence type="predicted"/>
<accession>K5WK48</accession>
<dbReference type="EMBL" id="JH930469">
    <property type="protein sequence ID" value="EKM59519.1"/>
    <property type="molecule type" value="Genomic_DNA"/>
</dbReference>
<feature type="region of interest" description="Disordered" evidence="1">
    <location>
        <begin position="520"/>
        <end position="564"/>
    </location>
</feature>
<feature type="compositionally biased region" description="Polar residues" evidence="1">
    <location>
        <begin position="115"/>
        <end position="131"/>
    </location>
</feature>
<evidence type="ECO:0000313" key="3">
    <source>
        <dbReference type="Proteomes" id="UP000008370"/>
    </source>
</evidence>